<dbReference type="GO" id="GO:0006950">
    <property type="term" value="P:response to stress"/>
    <property type="evidence" value="ECO:0007669"/>
    <property type="project" value="TreeGrafter"/>
</dbReference>
<protein>
    <submittedName>
        <fullName evidence="2">DNA-binding transcriptional regulator, MarR family</fullName>
    </submittedName>
</protein>
<dbReference type="PANTHER" id="PTHR33164">
    <property type="entry name" value="TRANSCRIPTIONAL REGULATOR, MARR FAMILY"/>
    <property type="match status" value="1"/>
</dbReference>
<organism evidence="2 3">
    <name type="scientific">Desemzia incerta</name>
    <dbReference type="NCBI Taxonomy" id="82801"/>
    <lineage>
        <taxon>Bacteria</taxon>
        <taxon>Bacillati</taxon>
        <taxon>Bacillota</taxon>
        <taxon>Bacilli</taxon>
        <taxon>Lactobacillales</taxon>
        <taxon>Carnobacteriaceae</taxon>
        <taxon>Desemzia</taxon>
    </lineage>
</organism>
<dbReference type="InterPro" id="IPR036388">
    <property type="entry name" value="WH-like_DNA-bd_sf"/>
</dbReference>
<dbReference type="Proteomes" id="UP000199136">
    <property type="component" value="Unassembled WGS sequence"/>
</dbReference>
<dbReference type="GO" id="GO:0003700">
    <property type="term" value="F:DNA-binding transcription factor activity"/>
    <property type="evidence" value="ECO:0007669"/>
    <property type="project" value="InterPro"/>
</dbReference>
<dbReference type="EMBL" id="FOXW01000003">
    <property type="protein sequence ID" value="SFQ21293.1"/>
    <property type="molecule type" value="Genomic_DNA"/>
</dbReference>
<name>A0A1I5WNA7_9LACT</name>
<dbReference type="InterPro" id="IPR036390">
    <property type="entry name" value="WH_DNA-bd_sf"/>
</dbReference>
<accession>A0A1I5WNA7</accession>
<dbReference type="Pfam" id="PF13463">
    <property type="entry name" value="HTH_27"/>
    <property type="match status" value="1"/>
</dbReference>
<dbReference type="InterPro" id="IPR039422">
    <property type="entry name" value="MarR/SlyA-like"/>
</dbReference>
<dbReference type="PANTHER" id="PTHR33164:SF43">
    <property type="entry name" value="HTH-TYPE TRANSCRIPTIONAL REPRESSOR YETL"/>
    <property type="match status" value="1"/>
</dbReference>
<proteinExistence type="predicted"/>
<gene>
    <name evidence="2" type="ORF">SAMN04488506_0991</name>
</gene>
<feature type="domain" description="HTH marR-type" evidence="1">
    <location>
        <begin position="7"/>
        <end position="137"/>
    </location>
</feature>
<reference evidence="2 3" key="1">
    <citation type="submission" date="2016-10" db="EMBL/GenBank/DDBJ databases">
        <authorList>
            <person name="de Groot N.N."/>
        </authorList>
    </citation>
    <scope>NUCLEOTIDE SEQUENCE [LARGE SCALE GENOMIC DNA]</scope>
    <source>
        <strain evidence="2 3">DSM 20581</strain>
    </source>
</reference>
<dbReference type="Gene3D" id="1.10.10.10">
    <property type="entry name" value="Winged helix-like DNA-binding domain superfamily/Winged helix DNA-binding domain"/>
    <property type="match status" value="1"/>
</dbReference>
<keyword evidence="2" id="KW-0238">DNA-binding</keyword>
<dbReference type="SMART" id="SM00347">
    <property type="entry name" value="HTH_MARR"/>
    <property type="match status" value="1"/>
</dbReference>
<dbReference type="PROSITE" id="PS50995">
    <property type="entry name" value="HTH_MARR_2"/>
    <property type="match status" value="1"/>
</dbReference>
<evidence type="ECO:0000313" key="2">
    <source>
        <dbReference type="EMBL" id="SFQ21293.1"/>
    </source>
</evidence>
<dbReference type="SUPFAM" id="SSF46785">
    <property type="entry name" value="Winged helix' DNA-binding domain"/>
    <property type="match status" value="1"/>
</dbReference>
<evidence type="ECO:0000313" key="3">
    <source>
        <dbReference type="Proteomes" id="UP000199136"/>
    </source>
</evidence>
<dbReference type="AlphaFoldDB" id="A0A1I5WNA7"/>
<evidence type="ECO:0000259" key="1">
    <source>
        <dbReference type="PROSITE" id="PS50995"/>
    </source>
</evidence>
<dbReference type="InterPro" id="IPR000835">
    <property type="entry name" value="HTH_MarR-typ"/>
</dbReference>
<keyword evidence="3" id="KW-1185">Reference proteome</keyword>
<dbReference type="GO" id="GO:0003677">
    <property type="term" value="F:DNA binding"/>
    <property type="evidence" value="ECO:0007669"/>
    <property type="project" value="UniProtKB-KW"/>
</dbReference>
<dbReference type="OrthoDB" id="2411388at2"/>
<dbReference type="RefSeq" id="WP_092480045.1">
    <property type="nucleotide sequence ID" value="NZ_CP126128.1"/>
</dbReference>
<dbReference type="STRING" id="82801.SAMN04488506_0991"/>
<sequence>MDYEVSSHDLLVKMEEFHNHYGKLMHTVLSKHSVNQSAFLIMKTIKDEKKTLKELTAITSLDKSTLSRQVNALGKKGWLLKEVGSDKRFSYLSLTEEALTLTNTLLFEIEQQLGYILRGWPTDEKQLFLVLLGRANRSMSQFETQLKEETARR</sequence>
<dbReference type="PRINTS" id="PR00598">
    <property type="entry name" value="HTHMARR"/>
</dbReference>